<proteinExistence type="predicted"/>
<accession>A0ABW5USS7</accession>
<reference evidence="2" key="1">
    <citation type="journal article" date="2019" name="Int. J. Syst. Evol. Microbiol.">
        <title>The Global Catalogue of Microorganisms (GCM) 10K type strain sequencing project: providing services to taxonomists for standard genome sequencing and annotation.</title>
        <authorList>
            <consortium name="The Broad Institute Genomics Platform"/>
            <consortium name="The Broad Institute Genome Sequencing Center for Infectious Disease"/>
            <person name="Wu L."/>
            <person name="Ma J."/>
        </authorList>
    </citation>
    <scope>NUCLEOTIDE SEQUENCE [LARGE SCALE GENOMIC DNA]</scope>
    <source>
        <strain evidence="2">TISTR 1906</strain>
    </source>
</reference>
<gene>
    <name evidence="1" type="ORF">ACFSW6_15565</name>
</gene>
<dbReference type="EMBL" id="JBHUMV010000007">
    <property type="protein sequence ID" value="MFD2755500.1"/>
    <property type="molecule type" value="Genomic_DNA"/>
</dbReference>
<protein>
    <submittedName>
        <fullName evidence="1">Uncharacterized protein</fullName>
    </submittedName>
</protein>
<dbReference type="Proteomes" id="UP001597463">
    <property type="component" value="Unassembled WGS sequence"/>
</dbReference>
<keyword evidence="2" id="KW-1185">Reference proteome</keyword>
<sequence length="81" mass="8979">MDSSIQTAVRKIVYIMVVEQGLRAGEGMSPKLLAMDLDRHGISGQDQQAALDLALREGWLQKGPLDEIQLTDEGFDMDFSQ</sequence>
<evidence type="ECO:0000313" key="1">
    <source>
        <dbReference type="EMBL" id="MFD2755500.1"/>
    </source>
</evidence>
<organism evidence="1 2">
    <name type="scientific">Comamonas terrae</name>
    <dbReference type="NCBI Taxonomy" id="673548"/>
    <lineage>
        <taxon>Bacteria</taxon>
        <taxon>Pseudomonadati</taxon>
        <taxon>Pseudomonadota</taxon>
        <taxon>Betaproteobacteria</taxon>
        <taxon>Burkholderiales</taxon>
        <taxon>Comamonadaceae</taxon>
        <taxon>Comamonas</taxon>
    </lineage>
</organism>
<name>A0ABW5USS7_9BURK</name>
<dbReference type="RefSeq" id="WP_245633407.1">
    <property type="nucleotide sequence ID" value="NZ_BCNT01000012.1"/>
</dbReference>
<comment type="caution">
    <text evidence="1">The sequence shown here is derived from an EMBL/GenBank/DDBJ whole genome shotgun (WGS) entry which is preliminary data.</text>
</comment>
<evidence type="ECO:0000313" key="2">
    <source>
        <dbReference type="Proteomes" id="UP001597463"/>
    </source>
</evidence>